<evidence type="ECO:0000259" key="8">
    <source>
        <dbReference type="Pfam" id="PF12704"/>
    </source>
</evidence>
<dbReference type="Pfam" id="PF02687">
    <property type="entry name" value="FtsX"/>
    <property type="match status" value="1"/>
</dbReference>
<comment type="subcellular location">
    <subcellularLocation>
        <location evidence="1">Cell membrane</location>
        <topology evidence="1">Multi-pass membrane protein</topology>
    </subcellularLocation>
</comment>
<dbReference type="InterPro" id="IPR050250">
    <property type="entry name" value="Macrolide_Exporter_MacB"/>
</dbReference>
<evidence type="ECO:0000256" key="4">
    <source>
        <dbReference type="ARBA" id="ARBA00022989"/>
    </source>
</evidence>
<dbReference type="PANTHER" id="PTHR30572">
    <property type="entry name" value="MEMBRANE COMPONENT OF TRANSPORTER-RELATED"/>
    <property type="match status" value="1"/>
</dbReference>
<evidence type="ECO:0000256" key="5">
    <source>
        <dbReference type="ARBA" id="ARBA00023136"/>
    </source>
</evidence>
<dbReference type="PANTHER" id="PTHR30572:SF4">
    <property type="entry name" value="ABC TRANSPORTER PERMEASE YTRF"/>
    <property type="match status" value="1"/>
</dbReference>
<dbReference type="Proteomes" id="UP000029221">
    <property type="component" value="Unassembled WGS sequence"/>
</dbReference>
<dbReference type="Pfam" id="PF12704">
    <property type="entry name" value="MacB_PCD"/>
    <property type="match status" value="1"/>
</dbReference>
<reference evidence="9" key="1">
    <citation type="journal article" date="2014" name="Genome Announc.">
        <title>Draft Genome Sequences of Marine Flavobacterium Nonlabens Strains NR17, NR24, NR27, NR32, NR33, and Ara13.</title>
        <authorList>
            <person name="Nakanishi M."/>
            <person name="Meirelles P."/>
            <person name="Suzuki R."/>
            <person name="Takatani N."/>
            <person name="Mino S."/>
            <person name="Suda W."/>
            <person name="Oshima K."/>
            <person name="Hattori M."/>
            <person name="Ohkuma M."/>
            <person name="Hosokawa M."/>
            <person name="Miyashita K."/>
            <person name="Thompson F.L."/>
            <person name="Niwa A."/>
            <person name="Sawabe T."/>
            <person name="Sawabe T."/>
        </authorList>
    </citation>
    <scope>NUCLEOTIDE SEQUENCE [LARGE SCALE GENOMIC DNA]</scope>
    <source>
        <strain evidence="9">JCM 19294</strain>
    </source>
</reference>
<keyword evidence="3" id="KW-0812">Transmembrane</keyword>
<protein>
    <submittedName>
        <fullName evidence="9">ABC transporter permease protein</fullName>
    </submittedName>
</protein>
<feature type="domain" description="MacB-like periplasmic core" evidence="8">
    <location>
        <begin position="21"/>
        <end position="239"/>
    </location>
</feature>
<dbReference type="GO" id="GO:0022857">
    <property type="term" value="F:transmembrane transporter activity"/>
    <property type="evidence" value="ECO:0007669"/>
    <property type="project" value="TreeGrafter"/>
</dbReference>
<evidence type="ECO:0000313" key="10">
    <source>
        <dbReference type="Proteomes" id="UP000029221"/>
    </source>
</evidence>
<dbReference type="EMBL" id="BBML01000001">
    <property type="protein sequence ID" value="GAK96077.1"/>
    <property type="molecule type" value="Genomic_DNA"/>
</dbReference>
<organism evidence="9 10">
    <name type="scientific">Nonlabens tegetincola</name>
    <dbReference type="NCBI Taxonomy" id="323273"/>
    <lineage>
        <taxon>Bacteria</taxon>
        <taxon>Pseudomonadati</taxon>
        <taxon>Bacteroidota</taxon>
        <taxon>Flavobacteriia</taxon>
        <taxon>Flavobacteriales</taxon>
        <taxon>Flavobacteriaceae</taxon>
        <taxon>Nonlabens</taxon>
    </lineage>
</organism>
<dbReference type="eggNOG" id="COG0577">
    <property type="taxonomic scope" value="Bacteria"/>
</dbReference>
<dbReference type="STRING" id="319236.BST91_10545"/>
<evidence type="ECO:0000256" key="6">
    <source>
        <dbReference type="ARBA" id="ARBA00038076"/>
    </source>
</evidence>
<dbReference type="GO" id="GO:0005886">
    <property type="term" value="C:plasma membrane"/>
    <property type="evidence" value="ECO:0007669"/>
    <property type="project" value="UniProtKB-SubCell"/>
</dbReference>
<dbReference type="AlphaFoldDB" id="A0A090Q1L5"/>
<evidence type="ECO:0000259" key="7">
    <source>
        <dbReference type="Pfam" id="PF02687"/>
    </source>
</evidence>
<evidence type="ECO:0000256" key="3">
    <source>
        <dbReference type="ARBA" id="ARBA00022692"/>
    </source>
</evidence>
<keyword evidence="2" id="KW-1003">Cell membrane</keyword>
<dbReference type="InterPro" id="IPR025857">
    <property type="entry name" value="MacB_PCD"/>
</dbReference>
<name>A0A090Q1L5_9FLAO</name>
<comment type="caution">
    <text evidence="9">The sequence shown here is derived from an EMBL/GenBank/DDBJ whole genome shotgun (WGS) entry which is preliminary data.</text>
</comment>
<dbReference type="InterPro" id="IPR003838">
    <property type="entry name" value="ABC3_permease_C"/>
</dbReference>
<comment type="similarity">
    <text evidence="6">Belongs to the ABC-4 integral membrane protein family.</text>
</comment>
<gene>
    <name evidence="9" type="ORF">JCM19294_2859</name>
</gene>
<sequence length="415" mass="46407">MFNVERWQEIFEAISKNKLRTILTSMSVASGIFILVILLGFSSGIQNGVRKQFEQDATNRIQVSTRVTSKGYKGLNPGRRLQLRNGDYNNLTEKYEDYIEYKTPLYSNWGGQINYKQQQGNYRIEGAEADQQYIENQTLVSGRFISQQDVDENRKVAVIGYQIKEDLFKQEDPIGKTILLNNNINYKVIGVYTDPGGTREESRAFIPISSAQQVFNAGDNVNRIAITVEPAATFDETVERSAMLAQAIDNDLRTKFIVAPDDRIAVRVDDTLEEAKKIFGLIDTIRFVFWFIGIGTIIAGVVGVGNIMIIIVRERTKEIGIRKALGALPSEIIFMVLQEAIFITLIAGLLGLFAGVGLLQIFAPYVEMDFIHNPTVDFTTVMTTVFILVVAGALAGFIPARRAANIKPIEALRDE</sequence>
<feature type="domain" description="ABC3 transporter permease C-terminal" evidence="7">
    <location>
        <begin position="291"/>
        <end position="408"/>
    </location>
</feature>
<evidence type="ECO:0000313" key="9">
    <source>
        <dbReference type="EMBL" id="GAK96077.1"/>
    </source>
</evidence>
<keyword evidence="4" id="KW-1133">Transmembrane helix</keyword>
<proteinExistence type="inferred from homology"/>
<accession>A0A2S7TG84</accession>
<accession>A0A090Q1L5</accession>
<dbReference type="OrthoDB" id="9770036at2"/>
<dbReference type="RefSeq" id="WP_042277038.1">
    <property type="nucleotide sequence ID" value="NZ_BBML01000001.1"/>
</dbReference>
<evidence type="ECO:0000256" key="2">
    <source>
        <dbReference type="ARBA" id="ARBA00022475"/>
    </source>
</evidence>
<keyword evidence="10" id="KW-1185">Reference proteome</keyword>
<evidence type="ECO:0000256" key="1">
    <source>
        <dbReference type="ARBA" id="ARBA00004651"/>
    </source>
</evidence>
<keyword evidence="5" id="KW-0472">Membrane</keyword>